<evidence type="ECO:0000313" key="2">
    <source>
        <dbReference type="Proteomes" id="UP000036520"/>
    </source>
</evidence>
<dbReference type="EMBL" id="CP012040">
    <property type="protein sequence ID" value="AKP51350.1"/>
    <property type="molecule type" value="Genomic_DNA"/>
</dbReference>
<keyword evidence="2" id="KW-1185">Reference proteome</keyword>
<dbReference type="Proteomes" id="UP000036520">
    <property type="component" value="Chromosome"/>
</dbReference>
<dbReference type="KEGG" id="camu:CA2015_1923"/>
<organism evidence="1 2">
    <name type="scientific">Cyclobacterium amurskyense</name>
    <dbReference type="NCBI Taxonomy" id="320787"/>
    <lineage>
        <taxon>Bacteria</taxon>
        <taxon>Pseudomonadati</taxon>
        <taxon>Bacteroidota</taxon>
        <taxon>Cytophagia</taxon>
        <taxon>Cytophagales</taxon>
        <taxon>Cyclobacteriaceae</taxon>
        <taxon>Cyclobacterium</taxon>
    </lineage>
</organism>
<gene>
    <name evidence="1" type="ORF">CA2015_1923</name>
</gene>
<name>A0A0H4PDZ5_9BACT</name>
<protein>
    <submittedName>
        <fullName evidence="1">Uncharacterized protein</fullName>
    </submittedName>
</protein>
<sequence>MTEFFNKTLFFFPLSILFFCQCQTKIESEGEIMPEFVITDSLFIDYLGQLNMVDFKEDQSEYLLYDRQRKEFVRVNNKGNILQTKNLSIDGKDYFGTQYFSINYLPNNQLLFVGSGHFFWYDRELNLIEKKEIPFNIKSIYFSPGHVNLVQEQRLFTHAYSKDINEASTERDEFLSSHPFLTVFDFKEEKFISQDYIPKSVQMIKSPGKYLDSAPFSLLHNEELYLLFANSPEIYRFSFPNLELMETIELNPGKSTYSQIAPLPFENYEGGTFEMVFENSAYFGLFSSNEYLLTGYYGAIPSDVMEEYNSTATQEEKTIIKEKYKIPYYQIIKEGKKLWEGHLDIQFKNQGGRLFADHKLNQPKVEEELDYIPFYFYELR</sequence>
<proteinExistence type="predicted"/>
<reference evidence="1 2" key="1">
    <citation type="submission" date="2015-07" db="EMBL/GenBank/DDBJ databases">
        <authorList>
            <person name="Kim K.M."/>
        </authorList>
    </citation>
    <scope>NUCLEOTIDE SEQUENCE [LARGE SCALE GENOMIC DNA]</scope>
    <source>
        <strain evidence="1 2">KCTC 12363</strain>
    </source>
</reference>
<dbReference type="AlphaFoldDB" id="A0A0H4PDZ5"/>
<evidence type="ECO:0000313" key="1">
    <source>
        <dbReference type="EMBL" id="AKP51350.1"/>
    </source>
</evidence>
<accession>A0A0H4PDZ5</accession>